<feature type="region of interest" description="Disordered" evidence="4">
    <location>
        <begin position="459"/>
        <end position="594"/>
    </location>
</feature>
<dbReference type="InterPro" id="IPR035549">
    <property type="entry name" value="Bem1/Scd2_SH3_2"/>
</dbReference>
<dbReference type="InterPro" id="IPR001683">
    <property type="entry name" value="PX_dom"/>
</dbReference>
<dbReference type="Gene3D" id="3.30.1520.10">
    <property type="entry name" value="Phox-like domain"/>
    <property type="match status" value="1"/>
</dbReference>
<proteinExistence type="predicted"/>
<dbReference type="Proteomes" id="UP001213000">
    <property type="component" value="Unassembled WGS sequence"/>
</dbReference>
<dbReference type="CDD" id="cd06890">
    <property type="entry name" value="PX_Bem1p"/>
    <property type="match status" value="1"/>
</dbReference>
<dbReference type="CDD" id="cd11879">
    <property type="entry name" value="SH3_Bem1p_2"/>
    <property type="match status" value="1"/>
</dbReference>
<feature type="compositionally biased region" description="Polar residues" evidence="4">
    <location>
        <begin position="574"/>
        <end position="594"/>
    </location>
</feature>
<accession>A0AAD5YX11</accession>
<keyword evidence="2" id="KW-0677">Repeat</keyword>
<reference evidence="7" key="1">
    <citation type="submission" date="2022-07" db="EMBL/GenBank/DDBJ databases">
        <title>Genome Sequence of Leucocoprinus birnbaumii.</title>
        <authorList>
            <person name="Buettner E."/>
        </authorList>
    </citation>
    <scope>NUCLEOTIDE SEQUENCE</scope>
    <source>
        <strain evidence="7">VT141</strain>
    </source>
</reference>
<evidence type="ECO:0000256" key="2">
    <source>
        <dbReference type="ARBA" id="ARBA00022737"/>
    </source>
</evidence>
<dbReference type="InterPro" id="IPR035548">
    <property type="entry name" value="Bem1/Scd2_SH3_1"/>
</dbReference>
<dbReference type="AlphaFoldDB" id="A0AAD5YX11"/>
<comment type="caution">
    <text evidence="7">The sequence shown here is derived from an EMBL/GenBank/DDBJ whole genome shotgun (WGS) entry which is preliminary data.</text>
</comment>
<dbReference type="PANTHER" id="PTHR15706:SF2">
    <property type="entry name" value="SH3 AND PX DOMAIN-CONTAINING PROTEIN 2A"/>
    <property type="match status" value="1"/>
</dbReference>
<feature type="domain" description="PX" evidence="6">
    <location>
        <begin position="277"/>
        <end position="413"/>
    </location>
</feature>
<dbReference type="EMBL" id="JANIEX010000293">
    <property type="protein sequence ID" value="KAJ3569352.1"/>
    <property type="molecule type" value="Genomic_DNA"/>
</dbReference>
<dbReference type="PROSITE" id="PS50195">
    <property type="entry name" value="PX"/>
    <property type="match status" value="1"/>
</dbReference>
<dbReference type="GO" id="GO:0005737">
    <property type="term" value="C:cytoplasm"/>
    <property type="evidence" value="ECO:0007669"/>
    <property type="project" value="TreeGrafter"/>
</dbReference>
<feature type="compositionally biased region" description="Low complexity" evidence="4">
    <location>
        <begin position="541"/>
        <end position="573"/>
    </location>
</feature>
<evidence type="ECO:0000259" key="6">
    <source>
        <dbReference type="PROSITE" id="PS50195"/>
    </source>
</evidence>
<dbReference type="InterPro" id="IPR036028">
    <property type="entry name" value="SH3-like_dom_sf"/>
</dbReference>
<evidence type="ECO:0000259" key="5">
    <source>
        <dbReference type="PROSITE" id="PS50002"/>
    </source>
</evidence>
<dbReference type="PROSITE" id="PS50002">
    <property type="entry name" value="SH3"/>
    <property type="match status" value="2"/>
</dbReference>
<feature type="compositionally biased region" description="Basic and acidic residues" evidence="4">
    <location>
        <begin position="459"/>
        <end position="475"/>
    </location>
</feature>
<dbReference type="CDD" id="cd11878">
    <property type="entry name" value="SH3_Bem1p_1"/>
    <property type="match status" value="1"/>
</dbReference>
<dbReference type="Pfam" id="PF00018">
    <property type="entry name" value="SH3_1"/>
    <property type="match status" value="2"/>
</dbReference>
<feature type="compositionally biased region" description="Pro residues" evidence="4">
    <location>
        <begin position="242"/>
        <end position="256"/>
    </location>
</feature>
<dbReference type="SUPFAM" id="SSF64268">
    <property type="entry name" value="PX domain"/>
    <property type="match status" value="1"/>
</dbReference>
<protein>
    <submittedName>
        <fullName evidence="7">Uncharacterized protein</fullName>
    </submittedName>
</protein>
<dbReference type="InterPro" id="IPR051228">
    <property type="entry name" value="NADPH_Oxidase/PX-Domain"/>
</dbReference>
<evidence type="ECO:0000256" key="3">
    <source>
        <dbReference type="PROSITE-ProRule" id="PRU00192"/>
    </source>
</evidence>
<dbReference type="GO" id="GO:0035091">
    <property type="term" value="F:phosphatidylinositol binding"/>
    <property type="evidence" value="ECO:0007669"/>
    <property type="project" value="InterPro"/>
</dbReference>
<dbReference type="Gene3D" id="3.10.20.90">
    <property type="entry name" value="Phosphatidylinositol 3-kinase Catalytic Subunit, Chain A, domain 1"/>
    <property type="match status" value="1"/>
</dbReference>
<evidence type="ECO:0000256" key="4">
    <source>
        <dbReference type="SAM" id="MobiDB-lite"/>
    </source>
</evidence>
<organism evidence="7 8">
    <name type="scientific">Leucocoprinus birnbaumii</name>
    <dbReference type="NCBI Taxonomy" id="56174"/>
    <lineage>
        <taxon>Eukaryota</taxon>
        <taxon>Fungi</taxon>
        <taxon>Dikarya</taxon>
        <taxon>Basidiomycota</taxon>
        <taxon>Agaricomycotina</taxon>
        <taxon>Agaricomycetes</taxon>
        <taxon>Agaricomycetidae</taxon>
        <taxon>Agaricales</taxon>
        <taxon>Agaricineae</taxon>
        <taxon>Agaricaceae</taxon>
        <taxon>Leucocoprinus</taxon>
    </lineage>
</organism>
<evidence type="ECO:0000313" key="7">
    <source>
        <dbReference type="EMBL" id="KAJ3569352.1"/>
    </source>
</evidence>
<gene>
    <name evidence="7" type="ORF">NP233_g5106</name>
</gene>
<dbReference type="PANTHER" id="PTHR15706">
    <property type="entry name" value="SH3 MULTIPLE DOMAIN"/>
    <property type="match status" value="1"/>
</dbReference>
<dbReference type="InterPro" id="IPR001452">
    <property type="entry name" value="SH3_domain"/>
</dbReference>
<dbReference type="GO" id="GO:0030674">
    <property type="term" value="F:protein-macromolecule adaptor activity"/>
    <property type="evidence" value="ECO:0007669"/>
    <property type="project" value="TreeGrafter"/>
</dbReference>
<evidence type="ECO:0000313" key="8">
    <source>
        <dbReference type="Proteomes" id="UP001213000"/>
    </source>
</evidence>
<keyword evidence="1 3" id="KW-0728">SH3 domain</keyword>
<evidence type="ECO:0000256" key="1">
    <source>
        <dbReference type="ARBA" id="ARBA00022443"/>
    </source>
</evidence>
<dbReference type="Gene3D" id="2.30.30.40">
    <property type="entry name" value="SH3 Domains"/>
    <property type="match status" value="2"/>
</dbReference>
<keyword evidence="8" id="KW-1185">Reference proteome</keyword>
<dbReference type="InterPro" id="IPR035550">
    <property type="entry name" value="Bem1/Scd2_PX"/>
</dbReference>
<dbReference type="SUPFAM" id="SSF50044">
    <property type="entry name" value="SH3-domain"/>
    <property type="match status" value="2"/>
</dbReference>
<feature type="region of interest" description="Disordered" evidence="4">
    <location>
        <begin position="1"/>
        <end position="35"/>
    </location>
</feature>
<dbReference type="InterPro" id="IPR036871">
    <property type="entry name" value="PX_dom_sf"/>
</dbReference>
<dbReference type="SMART" id="SM00326">
    <property type="entry name" value="SH3"/>
    <property type="match status" value="2"/>
</dbReference>
<feature type="domain" description="SH3" evidence="5">
    <location>
        <begin position="130"/>
        <end position="192"/>
    </location>
</feature>
<sequence>MKSLRKSLNGNKDSPKLQISTPLPLPSSSKPPSAILPPQKVIRALNSHRSQAPQELSFQKGDFFYVVNAGEERGQWFEAHNPVTGARGLVQRHMFEEFNKNTPSRASQLGLNGPVLPATQAVPSPVSQKSQVYYAIVQHDFEAERPDELDAKRGDAITVVAQSNREWFVAKPIGRLGRPGLIPASFVEIHDPLTGKPITDIDAIMDKGELPRVEDWKKAMLTYKQNSIPLGVLEPTNKGPVPDSPYTPSPASPGPNAPSYHPFSTPEPTRPPTPELLPEGLLLNADVVSFHYEMEEYWFRIDALYQPYQQPGDSQLPPAKQLILFRVYNDFYDFQVSLLDAFPREGGRHPPHQRLLPFMPGPAEDVDDALTATRRAELDTYIHGLCDLASCGARYILEHQIVREFLSLKPGDVENEVEPHDQELVALLDAEASTIHDDSTIVEDPYDRDIRNKLGELRIEGERTEGSDYDEERRIQSPVPSHEGDQRSLSRNDRAPPIETGMRKLVYSQTHERTNSSTSFHSRSHSPYPDRNHSPQPSRNSSHPQSQSQYDSSYHHNTSTPSASSFRSSQSTSGRARSQSNATSNLNNPPISAANPQTAFVKIKIFDRVADDLIAIRVHPKVTHLELMEKVQARLGSDVTILRYRDSITNTFVGLGGDEDLRVWMEGTDKHVLYAD</sequence>
<dbReference type="GO" id="GO:0043332">
    <property type="term" value="C:mating projection tip"/>
    <property type="evidence" value="ECO:0007669"/>
    <property type="project" value="TreeGrafter"/>
</dbReference>
<dbReference type="SUPFAM" id="SSF54277">
    <property type="entry name" value="CAD &amp; PB1 domains"/>
    <property type="match status" value="1"/>
</dbReference>
<feature type="domain" description="SH3" evidence="5">
    <location>
        <begin position="37"/>
        <end position="100"/>
    </location>
</feature>
<feature type="region of interest" description="Disordered" evidence="4">
    <location>
        <begin position="232"/>
        <end position="277"/>
    </location>
</feature>
<name>A0AAD5YX11_9AGAR</name>
<dbReference type="GO" id="GO:0000747">
    <property type="term" value="P:conjugation with cellular fusion"/>
    <property type="evidence" value="ECO:0007669"/>
    <property type="project" value="TreeGrafter"/>
</dbReference>
<feature type="compositionally biased region" description="Polar residues" evidence="4">
    <location>
        <begin position="1"/>
        <end position="12"/>
    </location>
</feature>
<feature type="compositionally biased region" description="Low complexity" evidence="4">
    <location>
        <begin position="20"/>
        <end position="35"/>
    </location>
</feature>
<feature type="compositionally biased region" description="Basic and acidic residues" evidence="4">
    <location>
        <begin position="482"/>
        <end position="496"/>
    </location>
</feature>